<evidence type="ECO:0000313" key="3">
    <source>
        <dbReference type="Proteomes" id="UP000245618"/>
    </source>
</evidence>
<dbReference type="AlphaFoldDB" id="A0A2U1JJT6"/>
<evidence type="ECO:0008006" key="4">
    <source>
        <dbReference type="Google" id="ProtNLM"/>
    </source>
</evidence>
<keyword evidence="1" id="KW-0732">Signal</keyword>
<accession>A0A2U1JJT6</accession>
<gene>
    <name evidence="2" type="ORF">DB891_17260</name>
</gene>
<evidence type="ECO:0000256" key="1">
    <source>
        <dbReference type="SAM" id="SignalP"/>
    </source>
</evidence>
<dbReference type="OrthoDB" id="1324191at2"/>
<dbReference type="InterPro" id="IPR011990">
    <property type="entry name" value="TPR-like_helical_dom_sf"/>
</dbReference>
<feature type="chain" id="PRO_5015495732" description="Flagellar motor protein MotB" evidence="1">
    <location>
        <begin position="22"/>
        <end position="127"/>
    </location>
</feature>
<protein>
    <recommendedName>
        <fullName evidence="4">Flagellar motor protein MotB</fullName>
    </recommendedName>
</protein>
<name>A0A2U1JJT6_9FLAO</name>
<sequence>MKNNLLLYLTILSLFSFNNYAQKTKAVSNETQKKDNYTYIDPVKTYERVSEKGYKSPDMLKKMGNAYFFNEELDKAAKCYGELCEMTTDLEPEYYYRYSISLKAIGENEKASENLKKFNQLSGNQTK</sequence>
<proteinExistence type="predicted"/>
<keyword evidence="3" id="KW-1185">Reference proteome</keyword>
<feature type="signal peptide" evidence="1">
    <location>
        <begin position="1"/>
        <end position="21"/>
    </location>
</feature>
<dbReference type="RefSeq" id="WP_116764817.1">
    <property type="nucleotide sequence ID" value="NZ_QCZH01000044.1"/>
</dbReference>
<dbReference type="Gene3D" id="1.25.40.10">
    <property type="entry name" value="Tetratricopeptide repeat domain"/>
    <property type="match status" value="1"/>
</dbReference>
<dbReference type="SUPFAM" id="SSF48452">
    <property type="entry name" value="TPR-like"/>
    <property type="match status" value="1"/>
</dbReference>
<reference evidence="2 3" key="1">
    <citation type="submission" date="2018-04" db="EMBL/GenBank/DDBJ databases">
        <title>Flavobacterium sp. nov., isolated from glacier ice.</title>
        <authorList>
            <person name="Liu Q."/>
            <person name="Xin Y.-H."/>
        </authorList>
    </citation>
    <scope>NUCLEOTIDE SEQUENCE [LARGE SCALE GENOMIC DNA]</scope>
    <source>
        <strain evidence="2 3">LB2P30</strain>
    </source>
</reference>
<comment type="caution">
    <text evidence="2">The sequence shown here is derived from an EMBL/GenBank/DDBJ whole genome shotgun (WGS) entry which is preliminary data.</text>
</comment>
<dbReference type="Proteomes" id="UP000245618">
    <property type="component" value="Unassembled WGS sequence"/>
</dbReference>
<evidence type="ECO:0000313" key="2">
    <source>
        <dbReference type="EMBL" id="PWA05133.1"/>
    </source>
</evidence>
<organism evidence="2 3">
    <name type="scientific">Flavobacterium laiguense</name>
    <dbReference type="NCBI Taxonomy" id="2169409"/>
    <lineage>
        <taxon>Bacteria</taxon>
        <taxon>Pseudomonadati</taxon>
        <taxon>Bacteroidota</taxon>
        <taxon>Flavobacteriia</taxon>
        <taxon>Flavobacteriales</taxon>
        <taxon>Flavobacteriaceae</taxon>
        <taxon>Flavobacterium</taxon>
    </lineage>
</organism>
<dbReference type="EMBL" id="QCZH01000044">
    <property type="protein sequence ID" value="PWA05133.1"/>
    <property type="molecule type" value="Genomic_DNA"/>
</dbReference>